<sequence length="66" mass="7710">MSDTLPGQMTWKPPGTTDCVLHLRQNSSEPWRYYKEFPEYVVPDPPDFSEGYATFVALLKKKWETV</sequence>
<dbReference type="Proteomes" id="UP000762253">
    <property type="component" value="Unassembled WGS sequence"/>
</dbReference>
<evidence type="ECO:0000313" key="2">
    <source>
        <dbReference type="Proteomes" id="UP000762253"/>
    </source>
</evidence>
<dbReference type="EMBL" id="QMEC01000125">
    <property type="protein sequence ID" value="NMF65923.1"/>
    <property type="molecule type" value="Genomic_DNA"/>
</dbReference>
<keyword evidence="2" id="KW-1185">Reference proteome</keyword>
<protein>
    <submittedName>
        <fullName evidence="1">Uncharacterized protein</fullName>
    </submittedName>
</protein>
<dbReference type="RefSeq" id="WP_169267489.1">
    <property type="nucleotide sequence ID" value="NZ_QMEC01000125.1"/>
</dbReference>
<reference evidence="1 2" key="1">
    <citation type="submission" date="2018-06" db="EMBL/GenBank/DDBJ databases">
        <title>Comparative genomics of Brasilonema spp. strains.</title>
        <authorList>
            <person name="Alvarenga D.O."/>
            <person name="Fiore M.F."/>
            <person name="Varani A.M."/>
        </authorList>
    </citation>
    <scope>NUCLEOTIDE SEQUENCE [LARGE SCALE GENOMIC DNA]</scope>
    <source>
        <strain evidence="1 2">UFV-OR1</strain>
    </source>
</reference>
<gene>
    <name evidence="1" type="ORF">DP115_25510</name>
</gene>
<accession>A0ABX1MEU7</accession>
<comment type="caution">
    <text evidence="1">The sequence shown here is derived from an EMBL/GenBank/DDBJ whole genome shotgun (WGS) entry which is preliminary data.</text>
</comment>
<evidence type="ECO:0000313" key="1">
    <source>
        <dbReference type="EMBL" id="NMF65923.1"/>
    </source>
</evidence>
<proteinExistence type="predicted"/>
<name>A0ABX1MEU7_9CYAN</name>
<organism evidence="1 2">
    <name type="scientific">Brasilonema octagenarum UFV-OR1</name>
    <dbReference type="NCBI Taxonomy" id="417115"/>
    <lineage>
        <taxon>Bacteria</taxon>
        <taxon>Bacillati</taxon>
        <taxon>Cyanobacteriota</taxon>
        <taxon>Cyanophyceae</taxon>
        <taxon>Nostocales</taxon>
        <taxon>Scytonemataceae</taxon>
        <taxon>Brasilonema</taxon>
        <taxon>Octagenarum group</taxon>
    </lineage>
</organism>